<dbReference type="InParanoid" id="A0A0D2VWN5"/>
<dbReference type="PROSITE" id="PS00440">
    <property type="entry name" value="ACYLTRANSF_C_2"/>
    <property type="match status" value="1"/>
</dbReference>
<keyword evidence="21" id="KW-1185">Reference proteome</keyword>
<dbReference type="GO" id="GO:0031966">
    <property type="term" value="C:mitochondrial membrane"/>
    <property type="evidence" value="ECO:0007669"/>
    <property type="project" value="UniProtKB-SubCell"/>
</dbReference>
<dbReference type="SUPFAM" id="SSF52777">
    <property type="entry name" value="CoA-dependent acyltransferases"/>
    <property type="match status" value="2"/>
</dbReference>
<sequence length="545" mass="62136">MLKWLTTSNYVSDWWEKYVYLRGRSSIMVNSNYYVLDAFTYMPCTNQLARAALFISNILKFKRDLDREEIEPITIRDTVPLCMAQYERLFTTTRIPGKECDTLEHHDYSSYIVVLRKGRYYQLSVYNRKGQILAPFEFENHLHWIVEDADRGDSASYEEEHLAAFTAEERHVWAAVRSEHFASGVNKESLDIIDKAIFVLSLDTETPKDLSSRGKALLHGNGYNRWFDKSFTLVLFPDGRAGLNCEHSWADAPVVAHMWEWVMCHETEDAYDEHGHNIRPESTTPRVATAAPHKLAWDFSPKLSEAIKTAVAKATTIINDLDLSILHHSKYGKDYMKHAKISPDAYVQMALQLAYYHDSNGETPLTYESSMTRLYKQGRTETVRPASVDAREFVRAMVNPSVTKEQRIQLLRKAGETHQNLYRDAMSGKGIDRHLFALYVVSQGLGVDSPFLKDALSRAWKLSTSQQPQQQTKLWEPEGKDRHKIGPGGGFGPVADDGYGTSYMFAGSHCLFAHVSSKISAKNTDSARFANNLERAFEELAALFR</sequence>
<evidence type="ECO:0000256" key="17">
    <source>
        <dbReference type="RuleBase" id="RU003801"/>
    </source>
</evidence>
<name>A0A0D2VWN5_CAPO3</name>
<evidence type="ECO:0000256" key="14">
    <source>
        <dbReference type="ARBA" id="ARBA00023315"/>
    </source>
</evidence>
<feature type="region of interest" description="Disordered" evidence="18">
    <location>
        <begin position="467"/>
        <end position="491"/>
    </location>
</feature>
<keyword evidence="7 17" id="KW-0808">Transferase</keyword>
<comment type="catalytic activity">
    <reaction evidence="15">
        <text>(R)-carnitine + hexadecanoyl-CoA = O-hexadecanoyl-(R)-carnitine + CoA</text>
        <dbReference type="Rhea" id="RHEA:12661"/>
        <dbReference type="ChEBI" id="CHEBI:16347"/>
        <dbReference type="ChEBI" id="CHEBI:17490"/>
        <dbReference type="ChEBI" id="CHEBI:57287"/>
        <dbReference type="ChEBI" id="CHEBI:57379"/>
        <dbReference type="EC" id="2.3.1.21"/>
    </reaction>
    <physiologicalReaction direction="left-to-right" evidence="15">
        <dbReference type="Rhea" id="RHEA:12662"/>
    </physiologicalReaction>
</comment>
<evidence type="ECO:0000256" key="12">
    <source>
        <dbReference type="ARBA" id="ARBA00023128"/>
    </source>
</evidence>
<keyword evidence="9" id="KW-0276">Fatty acid metabolism</keyword>
<dbReference type="AlphaFoldDB" id="A0A0D2VWN5"/>
<protein>
    <recommendedName>
        <fullName evidence="5">carnitine O-palmitoyltransferase</fullName>
        <ecNumber evidence="5">2.3.1.21</ecNumber>
    </recommendedName>
</protein>
<dbReference type="PhylomeDB" id="A0A0D2VWN5"/>
<evidence type="ECO:0000313" key="21">
    <source>
        <dbReference type="Proteomes" id="UP000008743"/>
    </source>
</evidence>
<evidence type="ECO:0000256" key="11">
    <source>
        <dbReference type="ARBA" id="ARBA00023098"/>
    </source>
</evidence>
<dbReference type="InterPro" id="IPR042231">
    <property type="entry name" value="Cho/carn_acyl_trans_2"/>
</dbReference>
<evidence type="ECO:0000256" key="1">
    <source>
        <dbReference type="ARBA" id="ARBA00004141"/>
    </source>
</evidence>
<dbReference type="GO" id="GO:0004095">
    <property type="term" value="F:carnitine O-palmitoyltransferase activity"/>
    <property type="evidence" value="ECO:0007669"/>
    <property type="project" value="UniProtKB-EC"/>
</dbReference>
<evidence type="ECO:0000256" key="5">
    <source>
        <dbReference type="ARBA" id="ARBA00013243"/>
    </source>
</evidence>
<evidence type="ECO:0000256" key="16">
    <source>
        <dbReference type="PIRSR" id="PIRSR600542-1"/>
    </source>
</evidence>
<keyword evidence="14 17" id="KW-0012">Acyltransferase</keyword>
<dbReference type="GO" id="GO:0006631">
    <property type="term" value="P:fatty acid metabolic process"/>
    <property type="evidence" value="ECO:0007669"/>
    <property type="project" value="UniProtKB-KW"/>
</dbReference>
<accession>A0A0D2VWN5</accession>
<dbReference type="InterPro" id="IPR000542">
    <property type="entry name" value="Carn_acyl_trans"/>
</dbReference>
<evidence type="ECO:0000256" key="10">
    <source>
        <dbReference type="ARBA" id="ARBA00022989"/>
    </source>
</evidence>
<dbReference type="Gene3D" id="3.30.559.10">
    <property type="entry name" value="Chloramphenicol acetyltransferase-like domain"/>
    <property type="match status" value="1"/>
</dbReference>
<dbReference type="GO" id="GO:0015909">
    <property type="term" value="P:long-chain fatty acid transport"/>
    <property type="evidence" value="ECO:0007669"/>
    <property type="project" value="UniProtKB-ARBA"/>
</dbReference>
<dbReference type="PANTHER" id="PTHR22589">
    <property type="entry name" value="CARNITINE O-ACYLTRANSFERASE"/>
    <property type="match status" value="1"/>
</dbReference>
<keyword evidence="11" id="KW-0443">Lipid metabolism</keyword>
<keyword evidence="8" id="KW-0812">Transmembrane</keyword>
<evidence type="ECO:0000256" key="15">
    <source>
        <dbReference type="ARBA" id="ARBA00048480"/>
    </source>
</evidence>
<dbReference type="EC" id="2.3.1.21" evidence="5"/>
<keyword evidence="13" id="KW-0472">Membrane</keyword>
<feature type="domain" description="Choline/carnitine acyltransferase" evidence="19">
    <location>
        <begin position="8"/>
        <end position="535"/>
    </location>
</feature>
<dbReference type="eggNOG" id="KOG3716">
    <property type="taxonomic scope" value="Eukaryota"/>
</dbReference>
<dbReference type="EMBL" id="KE346370">
    <property type="protein sequence ID" value="KJE95992.1"/>
    <property type="molecule type" value="Genomic_DNA"/>
</dbReference>
<gene>
    <name evidence="20" type="ORF">CAOG_006368</name>
</gene>
<dbReference type="InterPro" id="IPR039551">
    <property type="entry name" value="Cho/carn_acyl_trans"/>
</dbReference>
<evidence type="ECO:0000256" key="8">
    <source>
        <dbReference type="ARBA" id="ARBA00022692"/>
    </source>
</evidence>
<dbReference type="FunFam" id="3.30.559.70:FF:000001">
    <property type="entry name" value="Carnitine O-palmitoyltransferase 1, liver isoform"/>
    <property type="match status" value="1"/>
</dbReference>
<dbReference type="Gene3D" id="3.30.559.70">
    <property type="entry name" value="Choline/Carnitine o-acyltransferase, domain 2"/>
    <property type="match status" value="1"/>
</dbReference>
<comment type="subcellular location">
    <subcellularLocation>
        <location evidence="1">Membrane</location>
        <topology evidence="1">Multi-pass membrane protein</topology>
    </subcellularLocation>
    <subcellularLocation>
        <location evidence="2">Mitochondrion membrane</location>
    </subcellularLocation>
</comment>
<evidence type="ECO:0000256" key="2">
    <source>
        <dbReference type="ARBA" id="ARBA00004325"/>
    </source>
</evidence>
<feature type="active site" description="Proton acceptor" evidence="16">
    <location>
        <position position="247"/>
    </location>
</feature>
<evidence type="ECO:0000256" key="3">
    <source>
        <dbReference type="ARBA" id="ARBA00005189"/>
    </source>
</evidence>
<dbReference type="Pfam" id="PF00755">
    <property type="entry name" value="Carn_acyltransf"/>
    <property type="match status" value="1"/>
</dbReference>
<evidence type="ECO:0000256" key="7">
    <source>
        <dbReference type="ARBA" id="ARBA00022679"/>
    </source>
</evidence>
<evidence type="ECO:0000259" key="19">
    <source>
        <dbReference type="Pfam" id="PF00755"/>
    </source>
</evidence>
<dbReference type="PANTHER" id="PTHR22589:SF31">
    <property type="entry name" value="CARNITINE O-PALMITOYLTRANSFERASE"/>
    <property type="match status" value="1"/>
</dbReference>
<dbReference type="FunFam" id="3.30.559.10:FF:000002">
    <property type="entry name" value="carnitine O-palmitoyltransferase 1, liver isoform"/>
    <property type="match status" value="1"/>
</dbReference>
<reference evidence="21" key="1">
    <citation type="submission" date="2011-02" db="EMBL/GenBank/DDBJ databases">
        <title>The Genome Sequence of Capsaspora owczarzaki ATCC 30864.</title>
        <authorList>
            <person name="Russ C."/>
            <person name="Cuomo C."/>
            <person name="Burger G."/>
            <person name="Gray M.W."/>
            <person name="Holland P.W.H."/>
            <person name="King N."/>
            <person name="Lang F.B.F."/>
            <person name="Roger A.J."/>
            <person name="Ruiz-Trillo I."/>
            <person name="Young S.K."/>
            <person name="Zeng Q."/>
            <person name="Gargeya S."/>
            <person name="Alvarado L."/>
            <person name="Berlin A."/>
            <person name="Chapman S.B."/>
            <person name="Chen Z."/>
            <person name="Freedman E."/>
            <person name="Gellesch M."/>
            <person name="Goldberg J."/>
            <person name="Griggs A."/>
            <person name="Gujja S."/>
            <person name="Heilman E."/>
            <person name="Heiman D."/>
            <person name="Howarth C."/>
            <person name="Mehta T."/>
            <person name="Neiman D."/>
            <person name="Pearson M."/>
            <person name="Roberts A."/>
            <person name="Saif S."/>
            <person name="Shea T."/>
            <person name="Shenoy N."/>
            <person name="Sisk P."/>
            <person name="Stolte C."/>
            <person name="Sykes S."/>
            <person name="White J."/>
            <person name="Yandava C."/>
            <person name="Haas B."/>
            <person name="Nusbaum C."/>
            <person name="Birren B."/>
        </authorList>
    </citation>
    <scope>NUCLEOTIDE SEQUENCE</scope>
    <source>
        <strain evidence="21">ATCC 30864</strain>
    </source>
</reference>
<evidence type="ECO:0000256" key="18">
    <source>
        <dbReference type="SAM" id="MobiDB-lite"/>
    </source>
</evidence>
<comment type="similarity">
    <text evidence="4 17">Belongs to the carnitine/choline acetyltransferase family.</text>
</comment>
<dbReference type="Proteomes" id="UP000008743">
    <property type="component" value="Unassembled WGS sequence"/>
</dbReference>
<comment type="pathway">
    <text evidence="3">Lipid metabolism.</text>
</comment>
<evidence type="ECO:0000256" key="9">
    <source>
        <dbReference type="ARBA" id="ARBA00022832"/>
    </source>
</evidence>
<dbReference type="InterPro" id="IPR023213">
    <property type="entry name" value="CAT-like_dom_sf"/>
</dbReference>
<keyword evidence="6" id="KW-0813">Transport</keyword>
<proteinExistence type="inferred from homology"/>
<keyword evidence="12" id="KW-0496">Mitochondrion</keyword>
<evidence type="ECO:0000256" key="4">
    <source>
        <dbReference type="ARBA" id="ARBA00005232"/>
    </source>
</evidence>
<evidence type="ECO:0000313" key="20">
    <source>
        <dbReference type="EMBL" id="KJE95992.1"/>
    </source>
</evidence>
<keyword evidence="10" id="KW-1133">Transmembrane helix</keyword>
<dbReference type="GO" id="GO:0009437">
    <property type="term" value="P:carnitine metabolic process"/>
    <property type="evidence" value="ECO:0007669"/>
    <property type="project" value="TreeGrafter"/>
</dbReference>
<organism evidence="20 21">
    <name type="scientific">Capsaspora owczarzaki (strain ATCC 30864)</name>
    <dbReference type="NCBI Taxonomy" id="595528"/>
    <lineage>
        <taxon>Eukaryota</taxon>
        <taxon>Filasterea</taxon>
        <taxon>Capsaspora</taxon>
    </lineage>
</organism>
<evidence type="ECO:0000256" key="13">
    <source>
        <dbReference type="ARBA" id="ARBA00023136"/>
    </source>
</evidence>
<dbReference type="OrthoDB" id="240216at2759"/>
<evidence type="ECO:0000256" key="6">
    <source>
        <dbReference type="ARBA" id="ARBA00022448"/>
    </source>
</evidence>